<proteinExistence type="predicted"/>
<evidence type="ECO:0000259" key="7">
    <source>
        <dbReference type="PROSITE" id="PS51294"/>
    </source>
</evidence>
<keyword evidence="3" id="KW-0804">Transcription</keyword>
<dbReference type="Proteomes" id="UP001162131">
    <property type="component" value="Unassembled WGS sequence"/>
</dbReference>
<evidence type="ECO:0000256" key="2">
    <source>
        <dbReference type="ARBA" id="ARBA00023125"/>
    </source>
</evidence>
<accession>A0AAU9JPR3</accession>
<dbReference type="InterPro" id="IPR006447">
    <property type="entry name" value="Myb_dom_plants"/>
</dbReference>
<feature type="domain" description="Myb-like" evidence="5">
    <location>
        <begin position="6"/>
        <end position="56"/>
    </location>
</feature>
<dbReference type="PROSITE" id="PS50090">
    <property type="entry name" value="MYB_LIKE"/>
    <property type="match status" value="1"/>
</dbReference>
<dbReference type="Gene3D" id="1.10.10.60">
    <property type="entry name" value="Homeodomain-like"/>
    <property type="match status" value="1"/>
</dbReference>
<evidence type="ECO:0000259" key="6">
    <source>
        <dbReference type="PROSITE" id="PS51293"/>
    </source>
</evidence>
<name>A0AAU9JPR3_9CILI</name>
<feature type="domain" description="SANT" evidence="6">
    <location>
        <begin position="13"/>
        <end position="62"/>
    </location>
</feature>
<keyword evidence="2" id="KW-0238">DNA-binding</keyword>
<gene>
    <name evidence="8" type="ORF">BSTOLATCC_MIC38729</name>
</gene>
<protein>
    <submittedName>
        <fullName evidence="8">Uncharacterized protein</fullName>
    </submittedName>
</protein>
<dbReference type="CDD" id="cd00167">
    <property type="entry name" value="SANT"/>
    <property type="match status" value="1"/>
</dbReference>
<sequence length="153" mass="18197">MISDPNNSVNRGRWTREEQERFIEALKLYDKDWSKIERHVMTRTIAQVRSHAQKYLLKVEKTQKASSEQQNRLFTFPRMVYKFELYAKTVETMAHHLYIERMTQCSGIISQTQLIENPISNYLTEVMIPEKHARPSGFDLPVPKKKTRLEHCK</sequence>
<dbReference type="EMBL" id="CAJZBQ010000038">
    <property type="protein sequence ID" value="CAG9325476.1"/>
    <property type="molecule type" value="Genomic_DNA"/>
</dbReference>
<dbReference type="InterPro" id="IPR017930">
    <property type="entry name" value="Myb_dom"/>
</dbReference>
<keyword evidence="9" id="KW-1185">Reference proteome</keyword>
<keyword evidence="4" id="KW-0539">Nucleus</keyword>
<dbReference type="NCBIfam" id="TIGR01557">
    <property type="entry name" value="myb_SHAQKYF"/>
    <property type="match status" value="1"/>
</dbReference>
<dbReference type="InterPro" id="IPR009057">
    <property type="entry name" value="Homeodomain-like_sf"/>
</dbReference>
<dbReference type="GO" id="GO:0003677">
    <property type="term" value="F:DNA binding"/>
    <property type="evidence" value="ECO:0007669"/>
    <property type="project" value="UniProtKB-KW"/>
</dbReference>
<dbReference type="PROSITE" id="PS51294">
    <property type="entry name" value="HTH_MYB"/>
    <property type="match status" value="1"/>
</dbReference>
<keyword evidence="1" id="KW-0805">Transcription regulation</keyword>
<dbReference type="Pfam" id="PF00249">
    <property type="entry name" value="Myb_DNA-binding"/>
    <property type="match status" value="1"/>
</dbReference>
<evidence type="ECO:0000313" key="9">
    <source>
        <dbReference type="Proteomes" id="UP001162131"/>
    </source>
</evidence>
<comment type="caution">
    <text evidence="8">The sequence shown here is derived from an EMBL/GenBank/DDBJ whole genome shotgun (WGS) entry which is preliminary data.</text>
</comment>
<feature type="domain" description="HTH myb-type" evidence="7">
    <location>
        <begin position="6"/>
        <end position="60"/>
    </location>
</feature>
<dbReference type="SUPFAM" id="SSF46689">
    <property type="entry name" value="Homeodomain-like"/>
    <property type="match status" value="1"/>
</dbReference>
<dbReference type="InterPro" id="IPR001005">
    <property type="entry name" value="SANT/Myb"/>
</dbReference>
<dbReference type="InterPro" id="IPR017884">
    <property type="entry name" value="SANT_dom"/>
</dbReference>
<dbReference type="SMART" id="SM00717">
    <property type="entry name" value="SANT"/>
    <property type="match status" value="1"/>
</dbReference>
<reference evidence="8" key="1">
    <citation type="submission" date="2021-09" db="EMBL/GenBank/DDBJ databases">
        <authorList>
            <consortium name="AG Swart"/>
            <person name="Singh M."/>
            <person name="Singh A."/>
            <person name="Seah K."/>
            <person name="Emmerich C."/>
        </authorList>
    </citation>
    <scope>NUCLEOTIDE SEQUENCE</scope>
    <source>
        <strain evidence="8">ATCC30299</strain>
    </source>
</reference>
<evidence type="ECO:0000259" key="5">
    <source>
        <dbReference type="PROSITE" id="PS50090"/>
    </source>
</evidence>
<dbReference type="AlphaFoldDB" id="A0AAU9JPR3"/>
<dbReference type="PANTHER" id="PTHR12802">
    <property type="entry name" value="SWI/SNF COMPLEX-RELATED"/>
    <property type="match status" value="1"/>
</dbReference>
<evidence type="ECO:0000313" key="8">
    <source>
        <dbReference type="EMBL" id="CAG9325476.1"/>
    </source>
</evidence>
<evidence type="ECO:0000256" key="3">
    <source>
        <dbReference type="ARBA" id="ARBA00023163"/>
    </source>
</evidence>
<organism evidence="8 9">
    <name type="scientific">Blepharisma stoltei</name>
    <dbReference type="NCBI Taxonomy" id="1481888"/>
    <lineage>
        <taxon>Eukaryota</taxon>
        <taxon>Sar</taxon>
        <taxon>Alveolata</taxon>
        <taxon>Ciliophora</taxon>
        <taxon>Postciliodesmatophora</taxon>
        <taxon>Heterotrichea</taxon>
        <taxon>Heterotrichida</taxon>
        <taxon>Blepharismidae</taxon>
        <taxon>Blepharisma</taxon>
    </lineage>
</organism>
<evidence type="ECO:0000256" key="4">
    <source>
        <dbReference type="ARBA" id="ARBA00023242"/>
    </source>
</evidence>
<dbReference type="PROSITE" id="PS51293">
    <property type="entry name" value="SANT"/>
    <property type="match status" value="1"/>
</dbReference>
<evidence type="ECO:0000256" key="1">
    <source>
        <dbReference type="ARBA" id="ARBA00023015"/>
    </source>
</evidence>